<dbReference type="InterPro" id="IPR004252">
    <property type="entry name" value="Probable_transposase_24"/>
</dbReference>
<proteinExistence type="predicted"/>
<feature type="region of interest" description="Disordered" evidence="1">
    <location>
        <begin position="142"/>
        <end position="162"/>
    </location>
</feature>
<feature type="compositionally biased region" description="Low complexity" evidence="1">
    <location>
        <begin position="149"/>
        <end position="162"/>
    </location>
</feature>
<dbReference type="Pfam" id="PF03004">
    <property type="entry name" value="Transposase_24"/>
    <property type="match status" value="1"/>
</dbReference>
<evidence type="ECO:0000256" key="1">
    <source>
        <dbReference type="SAM" id="MobiDB-lite"/>
    </source>
</evidence>
<protein>
    <submittedName>
        <fullName evidence="2">Uncharacterized protein</fullName>
    </submittedName>
</protein>
<reference evidence="2 3" key="1">
    <citation type="submission" date="2022-01" db="EMBL/GenBank/DDBJ databases">
        <authorList>
            <person name="Xiong W."/>
            <person name="Schranz E."/>
        </authorList>
    </citation>
    <scope>NUCLEOTIDE SEQUENCE [LARGE SCALE GENOMIC DNA]</scope>
</reference>
<evidence type="ECO:0000313" key="2">
    <source>
        <dbReference type="EMBL" id="CAH1424024.1"/>
    </source>
</evidence>
<gene>
    <name evidence="2" type="ORF">LVIROSA_LOCUS11268</name>
</gene>
<dbReference type="Proteomes" id="UP001157418">
    <property type="component" value="Unassembled WGS sequence"/>
</dbReference>
<dbReference type="AlphaFoldDB" id="A0AAU9MIM0"/>
<keyword evidence="3" id="KW-1185">Reference proteome</keyword>
<evidence type="ECO:0000313" key="3">
    <source>
        <dbReference type="Proteomes" id="UP001157418"/>
    </source>
</evidence>
<sequence>MLVGGYEDIPRALANPPEGMEVDNWKKAVEYFQTDKHRIALDRNKKVREMQTNVNRGGSSSYNNTFYKKNIKRVETFRKAHTDRDDVFVTAEVEQQYNRLAEELLEQTQGESELTPAQERAAFEKVLGERRGHIRGISCKPSAFPPISQPSQPSPQQSQPSQLENLRAMHIAMSFIRFFQSQNNRGNDGNEDDGM</sequence>
<comment type="caution">
    <text evidence="2">The sequence shown here is derived from an EMBL/GenBank/DDBJ whole genome shotgun (WGS) entry which is preliminary data.</text>
</comment>
<dbReference type="EMBL" id="CAKMRJ010001269">
    <property type="protein sequence ID" value="CAH1424024.1"/>
    <property type="molecule type" value="Genomic_DNA"/>
</dbReference>
<accession>A0AAU9MIM0</accession>
<organism evidence="2 3">
    <name type="scientific">Lactuca virosa</name>
    <dbReference type="NCBI Taxonomy" id="75947"/>
    <lineage>
        <taxon>Eukaryota</taxon>
        <taxon>Viridiplantae</taxon>
        <taxon>Streptophyta</taxon>
        <taxon>Embryophyta</taxon>
        <taxon>Tracheophyta</taxon>
        <taxon>Spermatophyta</taxon>
        <taxon>Magnoliopsida</taxon>
        <taxon>eudicotyledons</taxon>
        <taxon>Gunneridae</taxon>
        <taxon>Pentapetalae</taxon>
        <taxon>asterids</taxon>
        <taxon>campanulids</taxon>
        <taxon>Asterales</taxon>
        <taxon>Asteraceae</taxon>
        <taxon>Cichorioideae</taxon>
        <taxon>Cichorieae</taxon>
        <taxon>Lactucinae</taxon>
        <taxon>Lactuca</taxon>
    </lineage>
</organism>
<name>A0AAU9MIM0_9ASTR</name>